<reference evidence="3 4" key="1">
    <citation type="submission" date="2017-08" db="EMBL/GenBank/DDBJ databases">
        <title>Infants hospitalized years apart are colonized by the same room-sourced microbial strains.</title>
        <authorList>
            <person name="Brooks B."/>
            <person name="Olm M.R."/>
            <person name="Firek B.A."/>
            <person name="Baker R."/>
            <person name="Thomas B.C."/>
            <person name="Morowitz M.J."/>
            <person name="Banfield J.F."/>
        </authorList>
    </citation>
    <scope>NUCLEOTIDE SEQUENCE [LARGE SCALE GENOMIC DNA]</scope>
    <source>
        <strain evidence="3">S2_003_000_R2_14</strain>
    </source>
</reference>
<dbReference type="AlphaFoldDB" id="A0A2W5TGC1"/>
<gene>
    <name evidence="3" type="ORF">DI536_15585</name>
</gene>
<dbReference type="InterPro" id="IPR025508">
    <property type="entry name" value="DUF4395"/>
</dbReference>
<dbReference type="CDD" id="cd02947">
    <property type="entry name" value="TRX_family"/>
    <property type="match status" value="1"/>
</dbReference>
<accession>A0A2W5TGC1</accession>
<protein>
    <recommendedName>
        <fullName evidence="2">DUF4395 domain-containing protein</fullName>
    </recommendedName>
</protein>
<dbReference type="InterPro" id="IPR036249">
    <property type="entry name" value="Thioredoxin-like_sf"/>
</dbReference>
<organism evidence="3 4">
    <name type="scientific">Archangium gephyra</name>
    <dbReference type="NCBI Taxonomy" id="48"/>
    <lineage>
        <taxon>Bacteria</taxon>
        <taxon>Pseudomonadati</taxon>
        <taxon>Myxococcota</taxon>
        <taxon>Myxococcia</taxon>
        <taxon>Myxococcales</taxon>
        <taxon>Cystobacterineae</taxon>
        <taxon>Archangiaceae</taxon>
        <taxon>Archangium</taxon>
    </lineage>
</organism>
<comment type="caution">
    <text evidence="3">The sequence shown here is derived from an EMBL/GenBank/DDBJ whole genome shotgun (WGS) entry which is preliminary data.</text>
</comment>
<name>A0A2W5TGC1_9BACT</name>
<evidence type="ECO:0000256" key="1">
    <source>
        <dbReference type="SAM" id="Phobius"/>
    </source>
</evidence>
<feature type="transmembrane region" description="Helical" evidence="1">
    <location>
        <begin position="35"/>
        <end position="54"/>
    </location>
</feature>
<proteinExistence type="predicted"/>
<keyword evidence="1" id="KW-0472">Membrane</keyword>
<keyword evidence="1" id="KW-0812">Transmembrane</keyword>
<dbReference type="SUPFAM" id="SSF52833">
    <property type="entry name" value="Thioredoxin-like"/>
    <property type="match status" value="1"/>
</dbReference>
<dbReference type="EMBL" id="QFQP01000012">
    <property type="protein sequence ID" value="PZR12323.1"/>
    <property type="molecule type" value="Genomic_DNA"/>
</dbReference>
<dbReference type="Pfam" id="PF14340">
    <property type="entry name" value="DUF4395"/>
    <property type="match status" value="1"/>
</dbReference>
<keyword evidence="1" id="KW-1133">Transmembrane helix</keyword>
<feature type="domain" description="DUF4395" evidence="2">
    <location>
        <begin position="25"/>
        <end position="153"/>
    </location>
</feature>
<feature type="transmembrane region" description="Helical" evidence="1">
    <location>
        <begin position="123"/>
        <end position="145"/>
    </location>
</feature>
<dbReference type="Proteomes" id="UP000249061">
    <property type="component" value="Unassembled WGS sequence"/>
</dbReference>
<evidence type="ECO:0000313" key="3">
    <source>
        <dbReference type="EMBL" id="PZR12323.1"/>
    </source>
</evidence>
<evidence type="ECO:0000313" key="4">
    <source>
        <dbReference type="Proteomes" id="UP000249061"/>
    </source>
</evidence>
<evidence type="ECO:0000259" key="2">
    <source>
        <dbReference type="Pfam" id="PF14340"/>
    </source>
</evidence>
<sequence length="240" mass="25202">MDGMSATATASFSRQADPYKDLLVIDSRAPRFNQAVVSVGAAIAVATGFWPLLAVLGTQLAVSVVFGRKYCLPCVFYFEVVQPKVGEGELEDSRAPRFANIIGAVFLLSASVAYVTGYGTLGAVLGGIVAALAGLATTTGLCVGCEMYKVIARLRGVKGGALEKLDLEQLGVSGGGDLAVVFTHPLCSECHEVKPKLERQGRRVVEVDVSKRKDLAKKYGVTLVPLAVSVGVDGRVLGRL</sequence>
<dbReference type="Gene3D" id="3.40.30.10">
    <property type="entry name" value="Glutaredoxin"/>
    <property type="match status" value="1"/>
</dbReference>